<gene>
    <name evidence="3" type="ORF">PCOAH_00009880</name>
</gene>
<protein>
    <submittedName>
        <fullName evidence="3">KIR-like protein</fullName>
    </submittedName>
</protein>
<dbReference type="EMBL" id="CP016243">
    <property type="protein sequence ID" value="ANQ06687.1"/>
    <property type="molecule type" value="Genomic_DNA"/>
</dbReference>
<dbReference type="Pfam" id="PF05795">
    <property type="entry name" value="Plasmodium_Vir"/>
    <property type="match status" value="1"/>
</dbReference>
<sequence>MSSDQHLSELPSWINFYNEFEKGTTEECGSGSTSGSVDKIGQKVNIVLNTFRGGEFPIIKDYLNGIIKGVCYVDDMYKENKDPFNNKRCWFLYFWIGHKLYKHPIEAQIKSNLNAICTYIKQEYAKHGCNLICTHNLEKEPFTNRKTLFEFLYDYTALRTLLWNIKSVDVDKCKKYLDGARAAYEAVKRNCTTPISDSYCTQFWNEHKDAIDKELTDLKNAQENIAQREQLAERKAQSISSQLSNATDQANKASSLSSAFGTIAAIELPAILLLLYKYKPWSSWFGKHSSGNGRSERTNRRRRSAGPDFDTLTEASTVDFTTSSETGSIIDDSTVRPVAYIGQPKGRNNNAGRHGMVGYQNM</sequence>
<evidence type="ECO:0000313" key="4">
    <source>
        <dbReference type="Proteomes" id="UP000092716"/>
    </source>
</evidence>
<reference evidence="4" key="1">
    <citation type="submission" date="2016-06" db="EMBL/GenBank/DDBJ databases">
        <title>First high quality genome sequence of Plasmodium coatneyi using continuous long reads from single molecule, real-time sequencing.</title>
        <authorList>
            <person name="Chien J.-T."/>
            <person name="Pakala S.B."/>
            <person name="Geraldo J.A."/>
            <person name="Lapp S.A."/>
            <person name="Barnwell J.W."/>
            <person name="Kissinger J.C."/>
            <person name="Galinski M.R."/>
            <person name="Humphrey J.C."/>
        </authorList>
    </citation>
    <scope>NUCLEOTIDE SEQUENCE [LARGE SCALE GENOMIC DNA]</scope>
    <source>
        <strain evidence="4">Hackeri</strain>
    </source>
</reference>
<keyword evidence="1" id="KW-0175">Coiled coil</keyword>
<feature type="region of interest" description="Disordered" evidence="2">
    <location>
        <begin position="340"/>
        <end position="362"/>
    </location>
</feature>
<evidence type="ECO:0000256" key="2">
    <source>
        <dbReference type="SAM" id="MobiDB-lite"/>
    </source>
</evidence>
<name>A0A1B1DVR4_9APIC</name>
<organism evidence="3 4">
    <name type="scientific">Plasmodium coatneyi</name>
    <dbReference type="NCBI Taxonomy" id="208452"/>
    <lineage>
        <taxon>Eukaryota</taxon>
        <taxon>Sar</taxon>
        <taxon>Alveolata</taxon>
        <taxon>Apicomplexa</taxon>
        <taxon>Aconoidasida</taxon>
        <taxon>Haemosporida</taxon>
        <taxon>Plasmodiidae</taxon>
        <taxon>Plasmodium</taxon>
    </lineage>
</organism>
<dbReference type="GeneID" id="30907711"/>
<feature type="coiled-coil region" evidence="1">
    <location>
        <begin position="211"/>
        <end position="238"/>
    </location>
</feature>
<dbReference type="Proteomes" id="UP000092716">
    <property type="component" value="Chromosome 5"/>
</dbReference>
<dbReference type="InterPro" id="IPR008780">
    <property type="entry name" value="Plasmodium_Vir"/>
</dbReference>
<dbReference type="AlphaFoldDB" id="A0A1B1DVR4"/>
<evidence type="ECO:0000256" key="1">
    <source>
        <dbReference type="SAM" id="Coils"/>
    </source>
</evidence>
<feature type="region of interest" description="Disordered" evidence="2">
    <location>
        <begin position="287"/>
        <end position="314"/>
    </location>
</feature>
<dbReference type="RefSeq" id="XP_019913382.1">
    <property type="nucleotide sequence ID" value="XM_020057797.1"/>
</dbReference>
<dbReference type="KEGG" id="pcot:PCOAH_00009880"/>
<accession>A0A1B1DVR4</accession>
<keyword evidence="4" id="KW-1185">Reference proteome</keyword>
<proteinExistence type="predicted"/>
<dbReference type="VEuPathDB" id="PlasmoDB:PCOAH_00009880"/>
<evidence type="ECO:0000313" key="3">
    <source>
        <dbReference type="EMBL" id="ANQ06687.1"/>
    </source>
</evidence>